<dbReference type="PROSITE" id="PS51257">
    <property type="entry name" value="PROKAR_LIPOPROTEIN"/>
    <property type="match status" value="1"/>
</dbReference>
<evidence type="ECO:0000313" key="2">
    <source>
        <dbReference type="Proteomes" id="UP000273143"/>
    </source>
</evidence>
<keyword evidence="2" id="KW-1185">Reference proteome</keyword>
<proteinExistence type="predicted"/>
<accession>A0A3S9XGN6</accession>
<organism evidence="1 2">
    <name type="scientific">Entomomonas moraniae</name>
    <dbReference type="NCBI Taxonomy" id="2213226"/>
    <lineage>
        <taxon>Bacteria</taxon>
        <taxon>Pseudomonadati</taxon>
        <taxon>Pseudomonadota</taxon>
        <taxon>Gammaproteobacteria</taxon>
        <taxon>Pseudomonadales</taxon>
        <taxon>Pseudomonadaceae</taxon>
        <taxon>Entomomonas</taxon>
    </lineage>
</organism>
<dbReference type="Pfam" id="PF11191">
    <property type="entry name" value="DUF2782"/>
    <property type="match status" value="1"/>
</dbReference>
<dbReference type="InterPro" id="IPR021357">
    <property type="entry name" value="DUF2782"/>
</dbReference>
<dbReference type="Proteomes" id="UP000273143">
    <property type="component" value="Chromosome"/>
</dbReference>
<dbReference type="EMBL" id="CP029822">
    <property type="protein sequence ID" value="AZS51466.1"/>
    <property type="molecule type" value="Genomic_DNA"/>
</dbReference>
<gene>
    <name evidence="1" type="ORF">DM558_12110</name>
</gene>
<protein>
    <submittedName>
        <fullName evidence="1">DUF2782 domain-containing protein</fullName>
    </submittedName>
</protein>
<evidence type="ECO:0000313" key="1">
    <source>
        <dbReference type="EMBL" id="AZS51466.1"/>
    </source>
</evidence>
<reference evidence="2" key="1">
    <citation type="submission" date="2018-06" db="EMBL/GenBank/DDBJ databases">
        <title>Complete genome of Pseudomonas insecticola strain QZS01.</title>
        <authorList>
            <person name="Wang J."/>
            <person name="Su Q."/>
        </authorList>
    </citation>
    <scope>NUCLEOTIDE SEQUENCE [LARGE SCALE GENOMIC DNA]</scope>
    <source>
        <strain evidence="2">QZS01</strain>
    </source>
</reference>
<name>A0A3S9XGN6_9GAMM</name>
<dbReference type="KEGG" id="emo:DM558_12110"/>
<dbReference type="Gene3D" id="2.20.130.30">
    <property type="entry name" value="Protein of unknown function DUF2782"/>
    <property type="match status" value="1"/>
</dbReference>
<dbReference type="RefSeq" id="WP_127164219.1">
    <property type="nucleotide sequence ID" value="NZ_CP029822.1"/>
</dbReference>
<sequence>MRFLFPTCCLLLTSACVYNPQTHNNNDISDENTPNNADTTITRYQEGDKTIEEQRIKGFLYSVKVIPKEGKPYYLINADGDNAALKNAGPQQKIPSWTLFNW</sequence>
<dbReference type="AlphaFoldDB" id="A0A3S9XGN6"/>